<dbReference type="AlphaFoldDB" id="A0A8I1EAZ7"/>
<evidence type="ECO:0000313" key="2">
    <source>
        <dbReference type="Proteomes" id="UP000637061"/>
    </source>
</evidence>
<comment type="caution">
    <text evidence="1">The sequence shown here is derived from an EMBL/GenBank/DDBJ whole genome shotgun (WGS) entry which is preliminary data.</text>
</comment>
<reference evidence="1" key="1">
    <citation type="submission" date="2020-12" db="EMBL/GenBank/DDBJ databases">
        <title>Enhanced detection system for hospital associated transmission using whole genome sequencing surveillance.</title>
        <authorList>
            <person name="Harrison L.H."/>
            <person name="Van Tyne D."/>
            <person name="Marsh J.W."/>
            <person name="Griffith M.P."/>
            <person name="Snyder D.J."/>
            <person name="Cooper V.S."/>
            <person name="Mustapha M."/>
        </authorList>
    </citation>
    <scope>NUCLEOTIDE SEQUENCE</scope>
    <source>
        <strain evidence="1">PSB00042</strain>
    </source>
</reference>
<dbReference type="RefSeq" id="WP_198746768.1">
    <property type="nucleotide sequence ID" value="NZ_JAEHTE010000002.1"/>
</dbReference>
<sequence length="114" mass="12915">MNAIEIKDLDPLVKVIIGQILKVYDYKNNIGTITPDLPVEFLSDSVTPLSAMREVCNSTIELKKGNSTVRFSPIYRMKPCEDGSFKVQLSDEFLHFSSAKDLARLFYIPHPTIH</sequence>
<evidence type="ECO:0000313" key="1">
    <source>
        <dbReference type="EMBL" id="MBI6883154.1"/>
    </source>
</evidence>
<dbReference type="Proteomes" id="UP000637061">
    <property type="component" value="Unassembled WGS sequence"/>
</dbReference>
<name>A0A8I1EAZ7_PSEPU</name>
<proteinExistence type="predicted"/>
<protein>
    <submittedName>
        <fullName evidence="1">Uncharacterized protein</fullName>
    </submittedName>
</protein>
<dbReference type="EMBL" id="JAEHTE010000002">
    <property type="protein sequence ID" value="MBI6883154.1"/>
    <property type="molecule type" value="Genomic_DNA"/>
</dbReference>
<organism evidence="1 2">
    <name type="scientific">Pseudomonas putida</name>
    <name type="common">Arthrobacter siderocapsulatus</name>
    <dbReference type="NCBI Taxonomy" id="303"/>
    <lineage>
        <taxon>Bacteria</taxon>
        <taxon>Pseudomonadati</taxon>
        <taxon>Pseudomonadota</taxon>
        <taxon>Gammaproteobacteria</taxon>
        <taxon>Pseudomonadales</taxon>
        <taxon>Pseudomonadaceae</taxon>
        <taxon>Pseudomonas</taxon>
    </lineage>
</organism>
<accession>A0A8I1EAZ7</accession>
<gene>
    <name evidence="1" type="ORF">JEU22_04450</name>
</gene>